<dbReference type="Pfam" id="PF08757">
    <property type="entry name" value="CotH"/>
    <property type="match status" value="1"/>
</dbReference>
<evidence type="ECO:0000313" key="3">
    <source>
        <dbReference type="EMBL" id="WNY22831.1"/>
    </source>
</evidence>
<feature type="region of interest" description="Disordered" evidence="1">
    <location>
        <begin position="515"/>
        <end position="542"/>
    </location>
</feature>
<keyword evidence="2" id="KW-0472">Membrane</keyword>
<keyword evidence="4" id="KW-1185">Reference proteome</keyword>
<accession>A0AA96V7A2</accession>
<dbReference type="PANTHER" id="PTHR40050">
    <property type="entry name" value="INNER SPORE COAT PROTEIN H"/>
    <property type="match status" value="1"/>
</dbReference>
<feature type="compositionally biased region" description="Acidic residues" evidence="1">
    <location>
        <begin position="528"/>
        <end position="542"/>
    </location>
</feature>
<evidence type="ECO:0000256" key="1">
    <source>
        <dbReference type="SAM" id="MobiDB-lite"/>
    </source>
</evidence>
<proteinExistence type="predicted"/>
<dbReference type="KEGG" id="mehf:MmiHf6_01160"/>
<reference evidence="3 4" key="1">
    <citation type="submission" date="2023-07" db="EMBL/GenBank/DDBJ databases">
        <title>Closed genoem sequence of Methanomicrococcus sp. Hf6.</title>
        <authorList>
            <person name="Poehlein A."/>
            <person name="Protasov E."/>
            <person name="Platt K."/>
            <person name="Reeh H."/>
            <person name="Daniel R."/>
            <person name="Brune A."/>
        </authorList>
    </citation>
    <scope>NUCLEOTIDE SEQUENCE [LARGE SCALE GENOMIC DNA]</scope>
    <source>
        <strain evidence="3 4">Hf6</strain>
    </source>
</reference>
<protein>
    <recommendedName>
        <fullName evidence="5">Spore coat protein CotH</fullName>
    </recommendedName>
</protein>
<keyword evidence="2" id="KW-0812">Transmembrane</keyword>
<evidence type="ECO:0000313" key="4">
    <source>
        <dbReference type="Proteomes" id="UP001302978"/>
    </source>
</evidence>
<dbReference type="AlphaFoldDB" id="A0AA96V7A2"/>
<sequence>MSSDKGSVGSDKRSDKGAGFINSKYMNAAAVVLIVGAVIFVALLVYAPGLIPIQSATASPDYGELMFDKNAIMSVEIEMDEDEWDYLLSNPKEESYHVCNVTINGEKFHAVGIRVKGQSSLLSVAASNSDRYSFKFKADEYVYGQSFFGLKEFVVNNHYRDPTYMKEYLAYDMMDYAGVPVPLFAYADIDINGQDWGLYLAVEAVEDDFAKRVFGLDHGKLYKPELINESDIPRLSNSLPPSGTDVNQGAALIYTTDSIWDYYQIFGNAVFKNTTFSDCRRVLKAVEHINSGENLDEYVYINESLAYFAVSCVAVSMDSYAGASLQNFYLYEKDGKLMIFPWDQNFAFDGYKDNSTPSVVDYPIDTPVFSNVSMYHRPFINMLLKNETYKEQYYDILQDIVDGYFDSGRYNDTISRVDLLIGESVRDDPTAFVSYDDYAAGVEALRVFGEYRARSIEGQLNGTIPANHFDQRIERENLSINAPVSAMFMERTFKYYIKPENPRYTPESNDFMILSESGDLPELVNEPDPSEDSGDAQDDEVQ</sequence>
<dbReference type="EMBL" id="CP131059">
    <property type="protein sequence ID" value="WNY22831.1"/>
    <property type="molecule type" value="Genomic_DNA"/>
</dbReference>
<feature type="transmembrane region" description="Helical" evidence="2">
    <location>
        <begin position="25"/>
        <end position="47"/>
    </location>
</feature>
<gene>
    <name evidence="3" type="ORF">MmiHf6_01160</name>
</gene>
<dbReference type="GeneID" id="85194547"/>
<dbReference type="Proteomes" id="UP001302978">
    <property type="component" value="Chromosome"/>
</dbReference>
<keyword evidence="2" id="KW-1133">Transmembrane helix</keyword>
<evidence type="ECO:0008006" key="5">
    <source>
        <dbReference type="Google" id="ProtNLM"/>
    </source>
</evidence>
<organism evidence="3 4">
    <name type="scientific">Methanimicrococcus hongohii</name>
    <dbReference type="NCBI Taxonomy" id="3028295"/>
    <lineage>
        <taxon>Archaea</taxon>
        <taxon>Methanobacteriati</taxon>
        <taxon>Methanobacteriota</taxon>
        <taxon>Stenosarchaea group</taxon>
        <taxon>Methanomicrobia</taxon>
        <taxon>Methanosarcinales</taxon>
        <taxon>Methanosarcinaceae</taxon>
        <taxon>Methanimicrococcus</taxon>
    </lineage>
</organism>
<dbReference type="PANTHER" id="PTHR40050:SF1">
    <property type="entry name" value="INNER SPORE COAT PROTEIN H"/>
    <property type="match status" value="1"/>
</dbReference>
<dbReference type="InterPro" id="IPR014867">
    <property type="entry name" value="Spore_coat_CotH_CotH2/3/7"/>
</dbReference>
<name>A0AA96V7A2_9EURY</name>
<dbReference type="RefSeq" id="WP_316557798.1">
    <property type="nucleotide sequence ID" value="NZ_CP131059.1"/>
</dbReference>
<evidence type="ECO:0000256" key="2">
    <source>
        <dbReference type="SAM" id="Phobius"/>
    </source>
</evidence>